<reference evidence="1" key="1">
    <citation type="submission" date="2017-05" db="EMBL/GenBank/DDBJ databases">
        <title>Complete and WGS of Bordetella genogroups.</title>
        <authorList>
            <person name="Spilker T."/>
            <person name="Lipuma J."/>
        </authorList>
    </citation>
    <scope>NUCLEOTIDE SEQUENCE</scope>
    <source>
        <strain evidence="1">AU21707</strain>
    </source>
</reference>
<sequence>MNFLDLPYPGQVNRSIALRQDAARAISQMEALCRVSEAGPERAAQLGAFFQACADACTALVPAEGS</sequence>
<organism evidence="1 2">
    <name type="scientific">Bordetella genomosp. 9</name>
    <dbReference type="NCBI Taxonomy" id="1416803"/>
    <lineage>
        <taxon>Bacteria</taxon>
        <taxon>Pseudomonadati</taxon>
        <taxon>Pseudomonadota</taxon>
        <taxon>Betaproteobacteria</taxon>
        <taxon>Burkholderiales</taxon>
        <taxon>Alcaligenaceae</taxon>
        <taxon>Bordetella</taxon>
    </lineage>
</organism>
<dbReference type="Proteomes" id="UP000216857">
    <property type="component" value="Unassembled WGS sequence"/>
</dbReference>
<name>A0A261R4W4_9BORD</name>
<protein>
    <submittedName>
        <fullName evidence="1">Uncharacterized protein</fullName>
    </submittedName>
</protein>
<dbReference type="EMBL" id="NEVJ01000003">
    <property type="protein sequence ID" value="OZI20046.1"/>
    <property type="molecule type" value="Genomic_DNA"/>
</dbReference>
<proteinExistence type="predicted"/>
<keyword evidence="2" id="KW-1185">Reference proteome</keyword>
<dbReference type="RefSeq" id="WP_094848659.1">
    <property type="nucleotide sequence ID" value="NZ_NEVJ01000003.1"/>
</dbReference>
<comment type="caution">
    <text evidence="1">The sequence shown here is derived from an EMBL/GenBank/DDBJ whole genome shotgun (WGS) entry which is preliminary data.</text>
</comment>
<dbReference type="AlphaFoldDB" id="A0A261R4W4"/>
<accession>A0A261R4W4</accession>
<evidence type="ECO:0000313" key="2">
    <source>
        <dbReference type="Proteomes" id="UP000216857"/>
    </source>
</evidence>
<gene>
    <name evidence="1" type="ORF">CAL26_21060</name>
</gene>
<evidence type="ECO:0000313" key="1">
    <source>
        <dbReference type="EMBL" id="OZI20046.1"/>
    </source>
</evidence>